<dbReference type="InterPro" id="IPR039261">
    <property type="entry name" value="FNR_nucleotide-bd"/>
</dbReference>
<dbReference type="InterPro" id="IPR017938">
    <property type="entry name" value="Riboflavin_synthase-like_b-brl"/>
</dbReference>
<accession>A0A562R163</accession>
<keyword evidence="3" id="KW-0288">FMN</keyword>
<sequence>MADELNEPRDRVPLKVRRKWMIADGTVGLELQRMDAAPVMPTAPGSHIELTLPGTDGKALLRHYSLCNAPDELDHYVLAVKRDPCSRGGSAYLHDHLGEGDLLLASEPRNQFALAEGASRHVLIAGGIGITPLLAMAQYLHAQGDQFELHYFARALQAAAFLDRLSRFATSYSLHLGLTPEETEAAVAATVARADANTHVYACGPAPLIAVVERLAGARLRPDQFHHEYFAAPRCVVDDAAGAFRVESARTGAVFDVPADQTIVQALEAAGHAVAIACEQGVCGTCLTRVLAGTPDHRDAYLNAAERARGDQMLICVSRALSPTLILDL</sequence>
<dbReference type="GO" id="GO:0032259">
    <property type="term" value="P:methylation"/>
    <property type="evidence" value="ECO:0007669"/>
    <property type="project" value="UniProtKB-KW"/>
</dbReference>
<evidence type="ECO:0000256" key="8">
    <source>
        <dbReference type="ARBA" id="ARBA00023014"/>
    </source>
</evidence>
<keyword evidence="11" id="KW-0808">Transferase</keyword>
<dbReference type="Gene3D" id="3.40.50.80">
    <property type="entry name" value="Nucleotide-binding domain of ferredoxin-NADP reductase (FNR) module"/>
    <property type="match status" value="1"/>
</dbReference>
<evidence type="ECO:0000256" key="7">
    <source>
        <dbReference type="ARBA" id="ARBA00023004"/>
    </source>
</evidence>
<dbReference type="InterPro" id="IPR017927">
    <property type="entry name" value="FAD-bd_FR_type"/>
</dbReference>
<dbReference type="InterPro" id="IPR054582">
    <property type="entry name" value="DmmA-like_N"/>
</dbReference>
<dbReference type="GO" id="GO:0008168">
    <property type="term" value="F:methyltransferase activity"/>
    <property type="evidence" value="ECO:0007669"/>
    <property type="project" value="UniProtKB-KW"/>
</dbReference>
<dbReference type="PANTHER" id="PTHR47354">
    <property type="entry name" value="NADH OXIDOREDUCTASE HCR"/>
    <property type="match status" value="1"/>
</dbReference>
<dbReference type="Proteomes" id="UP000318431">
    <property type="component" value="Unassembled WGS sequence"/>
</dbReference>
<evidence type="ECO:0000256" key="6">
    <source>
        <dbReference type="ARBA" id="ARBA00023002"/>
    </source>
</evidence>
<dbReference type="CDD" id="cd00207">
    <property type="entry name" value="fer2"/>
    <property type="match status" value="1"/>
</dbReference>
<name>A0A562R163_9BURK</name>
<dbReference type="GO" id="GO:0016491">
    <property type="term" value="F:oxidoreductase activity"/>
    <property type="evidence" value="ECO:0007669"/>
    <property type="project" value="UniProtKB-KW"/>
</dbReference>
<feature type="domain" description="2Fe-2S ferredoxin-type" evidence="9">
    <location>
        <begin position="244"/>
        <end position="329"/>
    </location>
</feature>
<evidence type="ECO:0000259" key="10">
    <source>
        <dbReference type="PROSITE" id="PS51384"/>
    </source>
</evidence>
<evidence type="ECO:0000256" key="3">
    <source>
        <dbReference type="ARBA" id="ARBA00022643"/>
    </source>
</evidence>
<dbReference type="Gene3D" id="3.10.20.30">
    <property type="match status" value="1"/>
</dbReference>
<dbReference type="GO" id="GO:0046872">
    <property type="term" value="F:metal ion binding"/>
    <property type="evidence" value="ECO:0007669"/>
    <property type="project" value="UniProtKB-KW"/>
</dbReference>
<dbReference type="EMBL" id="VLLB01000008">
    <property type="protein sequence ID" value="TWI62573.1"/>
    <property type="molecule type" value="Genomic_DNA"/>
</dbReference>
<protein>
    <submittedName>
        <fullName evidence="11">Vanillate O-demethylase ferredoxin subunit</fullName>
    </submittedName>
</protein>
<reference evidence="11 12" key="1">
    <citation type="journal article" date="2015" name="Stand. Genomic Sci.">
        <title>Genomic Encyclopedia of Bacterial and Archaeal Type Strains, Phase III: the genomes of soil and plant-associated and newly described type strains.</title>
        <authorList>
            <person name="Whitman W.B."/>
            <person name="Woyke T."/>
            <person name="Klenk H.P."/>
            <person name="Zhou Y."/>
            <person name="Lilburn T.G."/>
            <person name="Beck B.J."/>
            <person name="De Vos P."/>
            <person name="Vandamme P."/>
            <person name="Eisen J.A."/>
            <person name="Garrity G."/>
            <person name="Hugenholtz P."/>
            <person name="Kyrpides N.C."/>
        </authorList>
    </citation>
    <scope>NUCLEOTIDE SEQUENCE [LARGE SCALE GENOMIC DNA]</scope>
    <source>
        <strain evidence="11 12">CGMCC 1.10822</strain>
    </source>
</reference>
<dbReference type="SUPFAM" id="SSF54292">
    <property type="entry name" value="2Fe-2S ferredoxin-like"/>
    <property type="match status" value="1"/>
</dbReference>
<dbReference type="InterPro" id="IPR006058">
    <property type="entry name" value="2Fe2S_fd_BS"/>
</dbReference>
<dbReference type="InterPro" id="IPR012675">
    <property type="entry name" value="Beta-grasp_dom_sf"/>
</dbReference>
<keyword evidence="2" id="KW-0285">Flavoprotein</keyword>
<evidence type="ECO:0000256" key="2">
    <source>
        <dbReference type="ARBA" id="ARBA00022630"/>
    </source>
</evidence>
<proteinExistence type="predicted"/>
<dbReference type="InterPro" id="IPR001041">
    <property type="entry name" value="2Fe-2S_ferredoxin-type"/>
</dbReference>
<dbReference type="SUPFAM" id="SSF63380">
    <property type="entry name" value="Riboflavin synthase domain-like"/>
    <property type="match status" value="1"/>
</dbReference>
<dbReference type="SUPFAM" id="SSF52343">
    <property type="entry name" value="Ferredoxin reductase-like, C-terminal NADP-linked domain"/>
    <property type="match status" value="1"/>
</dbReference>
<keyword evidence="4" id="KW-0001">2Fe-2S</keyword>
<keyword evidence="12" id="KW-1185">Reference proteome</keyword>
<dbReference type="RefSeq" id="WP_145651426.1">
    <property type="nucleotide sequence ID" value="NZ_VLLB01000008.1"/>
</dbReference>
<gene>
    <name evidence="11" type="ORF">IP91_04094</name>
</gene>
<evidence type="ECO:0000259" key="9">
    <source>
        <dbReference type="PROSITE" id="PS51085"/>
    </source>
</evidence>
<dbReference type="PROSITE" id="PS51384">
    <property type="entry name" value="FAD_FR"/>
    <property type="match status" value="1"/>
</dbReference>
<dbReference type="InterPro" id="IPR050415">
    <property type="entry name" value="MRET"/>
</dbReference>
<dbReference type="PANTHER" id="PTHR47354:SF1">
    <property type="entry name" value="CARNITINE MONOOXYGENASE REDUCTASE SUBUNIT"/>
    <property type="match status" value="1"/>
</dbReference>
<dbReference type="Gene3D" id="2.40.30.10">
    <property type="entry name" value="Translation factors"/>
    <property type="match status" value="1"/>
</dbReference>
<keyword evidence="8" id="KW-0411">Iron-sulfur</keyword>
<keyword evidence="7" id="KW-0408">Iron</keyword>
<keyword evidence="11" id="KW-0489">Methyltransferase</keyword>
<dbReference type="OrthoDB" id="544091at2"/>
<dbReference type="Pfam" id="PF00111">
    <property type="entry name" value="Fer2"/>
    <property type="match status" value="1"/>
</dbReference>
<dbReference type="PROSITE" id="PS00197">
    <property type="entry name" value="2FE2S_FER_1"/>
    <property type="match status" value="1"/>
</dbReference>
<dbReference type="CDD" id="cd06185">
    <property type="entry name" value="PDR_like"/>
    <property type="match status" value="1"/>
</dbReference>
<evidence type="ECO:0000313" key="11">
    <source>
        <dbReference type="EMBL" id="TWI62573.1"/>
    </source>
</evidence>
<dbReference type="PRINTS" id="PR00409">
    <property type="entry name" value="PHDIOXRDTASE"/>
</dbReference>
<comment type="cofactor">
    <cofactor evidence="1">
        <name>FMN</name>
        <dbReference type="ChEBI" id="CHEBI:58210"/>
    </cofactor>
</comment>
<dbReference type="Pfam" id="PF22290">
    <property type="entry name" value="DmmA-like_N"/>
    <property type="match status" value="1"/>
</dbReference>
<dbReference type="InterPro" id="IPR036010">
    <property type="entry name" value="2Fe-2S_ferredoxin-like_sf"/>
</dbReference>
<keyword evidence="5" id="KW-0479">Metal-binding</keyword>
<comment type="caution">
    <text evidence="11">The sequence shown here is derived from an EMBL/GenBank/DDBJ whole genome shotgun (WGS) entry which is preliminary data.</text>
</comment>
<dbReference type="PROSITE" id="PS51085">
    <property type="entry name" value="2FE2S_FER_2"/>
    <property type="match status" value="1"/>
</dbReference>
<organism evidence="11 12">
    <name type="scientific">Pseudoduganella lurida</name>
    <dbReference type="NCBI Taxonomy" id="1036180"/>
    <lineage>
        <taxon>Bacteria</taxon>
        <taxon>Pseudomonadati</taxon>
        <taxon>Pseudomonadota</taxon>
        <taxon>Betaproteobacteria</taxon>
        <taxon>Burkholderiales</taxon>
        <taxon>Oxalobacteraceae</taxon>
        <taxon>Telluria group</taxon>
        <taxon>Pseudoduganella</taxon>
    </lineage>
</organism>
<feature type="domain" description="FAD-binding FR-type" evidence="10">
    <location>
        <begin position="9"/>
        <end position="115"/>
    </location>
</feature>
<evidence type="ECO:0000256" key="1">
    <source>
        <dbReference type="ARBA" id="ARBA00001917"/>
    </source>
</evidence>
<keyword evidence="6" id="KW-0560">Oxidoreductase</keyword>
<evidence type="ECO:0000313" key="12">
    <source>
        <dbReference type="Proteomes" id="UP000318431"/>
    </source>
</evidence>
<dbReference type="GO" id="GO:0051537">
    <property type="term" value="F:2 iron, 2 sulfur cluster binding"/>
    <property type="evidence" value="ECO:0007669"/>
    <property type="project" value="UniProtKB-KW"/>
</dbReference>
<evidence type="ECO:0000256" key="5">
    <source>
        <dbReference type="ARBA" id="ARBA00022723"/>
    </source>
</evidence>
<evidence type="ECO:0000256" key="4">
    <source>
        <dbReference type="ARBA" id="ARBA00022714"/>
    </source>
</evidence>
<dbReference type="AlphaFoldDB" id="A0A562R163"/>